<dbReference type="Proteomes" id="UP001233999">
    <property type="component" value="Unassembled WGS sequence"/>
</dbReference>
<evidence type="ECO:0000313" key="1">
    <source>
        <dbReference type="EMBL" id="KAJ9580117.1"/>
    </source>
</evidence>
<evidence type="ECO:0000313" key="2">
    <source>
        <dbReference type="Proteomes" id="UP001233999"/>
    </source>
</evidence>
<dbReference type="AlphaFoldDB" id="A0AAD7ZGZ1"/>
<keyword evidence="2" id="KW-1185">Reference proteome</keyword>
<organism evidence="1 2">
    <name type="scientific">Diploptera punctata</name>
    <name type="common">Pacific beetle cockroach</name>
    <dbReference type="NCBI Taxonomy" id="6984"/>
    <lineage>
        <taxon>Eukaryota</taxon>
        <taxon>Metazoa</taxon>
        <taxon>Ecdysozoa</taxon>
        <taxon>Arthropoda</taxon>
        <taxon>Hexapoda</taxon>
        <taxon>Insecta</taxon>
        <taxon>Pterygota</taxon>
        <taxon>Neoptera</taxon>
        <taxon>Polyneoptera</taxon>
        <taxon>Dictyoptera</taxon>
        <taxon>Blattodea</taxon>
        <taxon>Blaberoidea</taxon>
        <taxon>Blaberidae</taxon>
        <taxon>Diplopterinae</taxon>
        <taxon>Diploptera</taxon>
    </lineage>
</organism>
<dbReference type="EMBL" id="JASPKZ010008360">
    <property type="protein sequence ID" value="KAJ9580117.1"/>
    <property type="molecule type" value="Genomic_DNA"/>
</dbReference>
<comment type="caution">
    <text evidence="1">The sequence shown here is derived from an EMBL/GenBank/DDBJ whole genome shotgun (WGS) entry which is preliminary data.</text>
</comment>
<feature type="non-terminal residue" evidence="1">
    <location>
        <position position="65"/>
    </location>
</feature>
<reference evidence="1" key="1">
    <citation type="journal article" date="2023" name="IScience">
        <title>Live-bearing cockroach genome reveals convergent evolutionary mechanisms linked to viviparity in insects and beyond.</title>
        <authorList>
            <person name="Fouks B."/>
            <person name="Harrison M.C."/>
            <person name="Mikhailova A.A."/>
            <person name="Marchal E."/>
            <person name="English S."/>
            <person name="Carruthers M."/>
            <person name="Jennings E.C."/>
            <person name="Chiamaka E.L."/>
            <person name="Frigard R.A."/>
            <person name="Pippel M."/>
            <person name="Attardo G.M."/>
            <person name="Benoit J.B."/>
            <person name="Bornberg-Bauer E."/>
            <person name="Tobe S.S."/>
        </authorList>
    </citation>
    <scope>NUCLEOTIDE SEQUENCE</scope>
    <source>
        <strain evidence="1">Stay&amp;Tobe</strain>
    </source>
</reference>
<protein>
    <submittedName>
        <fullName evidence="1">Uncharacterized protein</fullName>
    </submittedName>
</protein>
<gene>
    <name evidence="1" type="ORF">L9F63_004231</name>
</gene>
<proteinExistence type="predicted"/>
<name>A0AAD7ZGZ1_DIPPU</name>
<feature type="non-terminal residue" evidence="1">
    <location>
        <position position="1"/>
    </location>
</feature>
<sequence>FNYLCVNWELLEREDNSQSIQLIISVILRSPSSLIFRRFFFLTVYSWSLSQSEYLDGYLRGSLFS</sequence>
<reference evidence="1" key="2">
    <citation type="submission" date="2023-05" db="EMBL/GenBank/DDBJ databases">
        <authorList>
            <person name="Fouks B."/>
        </authorList>
    </citation>
    <scope>NUCLEOTIDE SEQUENCE</scope>
    <source>
        <strain evidence="1">Stay&amp;Tobe</strain>
        <tissue evidence="1">Testes</tissue>
    </source>
</reference>
<accession>A0AAD7ZGZ1</accession>